<accession>A0A1G5LHN2</accession>
<proteinExistence type="predicted"/>
<name>A0A1G5LHN2_9HYPH</name>
<protein>
    <submittedName>
        <fullName evidence="2">Uncharacterized protein</fullName>
    </submittedName>
</protein>
<organism evidence="2 3">
    <name type="scientific">Microvirga guangxiensis</name>
    <dbReference type="NCBI Taxonomy" id="549386"/>
    <lineage>
        <taxon>Bacteria</taxon>
        <taxon>Pseudomonadati</taxon>
        <taxon>Pseudomonadota</taxon>
        <taxon>Alphaproteobacteria</taxon>
        <taxon>Hyphomicrobiales</taxon>
        <taxon>Methylobacteriaceae</taxon>
        <taxon>Microvirga</taxon>
    </lineage>
</organism>
<dbReference type="Proteomes" id="UP000199569">
    <property type="component" value="Unassembled WGS sequence"/>
</dbReference>
<feature type="region of interest" description="Disordered" evidence="1">
    <location>
        <begin position="30"/>
        <end position="53"/>
    </location>
</feature>
<dbReference type="EMBL" id="FMVJ01000017">
    <property type="protein sequence ID" value="SCZ11669.1"/>
    <property type="molecule type" value="Genomic_DNA"/>
</dbReference>
<dbReference type="AlphaFoldDB" id="A0A1G5LHN2"/>
<dbReference type="RefSeq" id="WP_175493998.1">
    <property type="nucleotide sequence ID" value="NZ_FMVJ01000017.1"/>
</dbReference>
<evidence type="ECO:0000313" key="2">
    <source>
        <dbReference type="EMBL" id="SCZ11669.1"/>
    </source>
</evidence>
<reference evidence="2 3" key="1">
    <citation type="submission" date="2016-10" db="EMBL/GenBank/DDBJ databases">
        <authorList>
            <person name="de Groot N.N."/>
        </authorList>
    </citation>
    <scope>NUCLEOTIDE SEQUENCE [LARGE SCALE GENOMIC DNA]</scope>
    <source>
        <strain evidence="2 3">CGMCC 1.7666</strain>
    </source>
</reference>
<gene>
    <name evidence="2" type="ORF">SAMN02927923_04272</name>
</gene>
<evidence type="ECO:0000313" key="3">
    <source>
        <dbReference type="Proteomes" id="UP000199569"/>
    </source>
</evidence>
<keyword evidence="3" id="KW-1185">Reference proteome</keyword>
<evidence type="ECO:0000256" key="1">
    <source>
        <dbReference type="SAM" id="MobiDB-lite"/>
    </source>
</evidence>
<sequence>MAGFLLHVLGAAAIASLVVTGVMAYEGSLQLAGHSKQQRNKSRDRSNSDPPEM</sequence>